<dbReference type="EMBL" id="OV651813">
    <property type="protein sequence ID" value="CAH1099980.1"/>
    <property type="molecule type" value="Genomic_DNA"/>
</dbReference>
<proteinExistence type="predicted"/>
<dbReference type="GO" id="GO:0031267">
    <property type="term" value="F:small GTPase binding"/>
    <property type="evidence" value="ECO:0007669"/>
    <property type="project" value="TreeGrafter"/>
</dbReference>
<feature type="domain" description="CCZ1/INTU/HSP4 first Longin" evidence="1">
    <location>
        <begin position="6"/>
        <end position="107"/>
    </location>
</feature>
<dbReference type="GO" id="GO:0005765">
    <property type="term" value="C:lysosomal membrane"/>
    <property type="evidence" value="ECO:0007669"/>
    <property type="project" value="TreeGrafter"/>
</dbReference>
<dbReference type="GO" id="GO:0006605">
    <property type="term" value="P:protein targeting"/>
    <property type="evidence" value="ECO:0007669"/>
    <property type="project" value="TreeGrafter"/>
</dbReference>
<sequence>MAKNIQIFFVYNTSRNEIDNGLESILYFYPEWVSDDQKGALCGQIIGTIQCMKNLFSKPDIISLQNGKFLVIESKKVYFVLGTDKHAPTKFLQYIAKNLYSTLKFFHLDIDILDSVSKSNGTLQKLHNILDGYLKILNFSGKLCSQTPGTKKLNDIFIEAIQILECCKTTKHVLGGIIVYRNRLIATQVCTLLTQLLVLSGTGNVQYPPIQNNLPFGLSSEVQLYEVFIAHKEYSKLLKEVKESNIFEQLNAVGGIKKKPPKIPQKNTDNSVLSVMKREQSLIFTSVPEEESLPVSKQPPTFSTTTKKNRPRFLNLESTVSKKPLKQFNIPHSSSQIIVCNTPLQEQKKIVHFNPLLICNNEILHQKKDSNGKVFQRKESCTTNSIPFERKSVYYKTLADPIYPHFKPDGTSMSRYLFEETRLRDSHVCKSYEDLDLPKKIPNGKIGPIGGKMSVLPKSNSFFNCKFKASKDDKSKKPTMPKPNFDFQYKCRKNGDSDASDTIHKCLLFIWQHEDIALTMILKRDACEEKETFTSLEDICTKHLSKLERKMRNNIHLQNVQQEKELNKFIILDSYSQFGYQDMLWNGTDDEWRNLNYFNRELNSVNLSEVLVRCEDNVLYGYHCGPTKIFYSETSVCNGGLPLPTDPLGIMQIKAKRRLERDCAFVLL</sequence>
<dbReference type="InterPro" id="IPR026091">
    <property type="entry name" value="HPS4"/>
</dbReference>
<evidence type="ECO:0000313" key="2">
    <source>
        <dbReference type="EMBL" id="CAH1099980.1"/>
    </source>
</evidence>
<name>A0A9P0G7Q4_9CUCU</name>
<dbReference type="Proteomes" id="UP001153636">
    <property type="component" value="Chromosome 1"/>
</dbReference>
<reference evidence="2" key="1">
    <citation type="submission" date="2022-01" db="EMBL/GenBank/DDBJ databases">
        <authorList>
            <person name="King R."/>
        </authorList>
    </citation>
    <scope>NUCLEOTIDE SEQUENCE</scope>
</reference>
<gene>
    <name evidence="2" type="ORF">PSYICH_LOCUS1051</name>
</gene>
<accession>A0A9P0G7Q4</accession>
<organism evidence="2 3">
    <name type="scientific">Psylliodes chrysocephalus</name>
    <dbReference type="NCBI Taxonomy" id="3402493"/>
    <lineage>
        <taxon>Eukaryota</taxon>
        <taxon>Metazoa</taxon>
        <taxon>Ecdysozoa</taxon>
        <taxon>Arthropoda</taxon>
        <taxon>Hexapoda</taxon>
        <taxon>Insecta</taxon>
        <taxon>Pterygota</taxon>
        <taxon>Neoptera</taxon>
        <taxon>Endopterygota</taxon>
        <taxon>Coleoptera</taxon>
        <taxon>Polyphaga</taxon>
        <taxon>Cucujiformia</taxon>
        <taxon>Chrysomeloidea</taxon>
        <taxon>Chrysomelidae</taxon>
        <taxon>Galerucinae</taxon>
        <taxon>Alticini</taxon>
        <taxon>Psylliodes</taxon>
    </lineage>
</organism>
<dbReference type="PANTHER" id="PTHR14407">
    <property type="entry name" value="HERMANSKY-PUDLAK SYNDROME 4 PROTEIN LIGHT-EAR PROTEIN-RELATED"/>
    <property type="match status" value="1"/>
</dbReference>
<dbReference type="OrthoDB" id="16754at2759"/>
<keyword evidence="3" id="KW-1185">Reference proteome</keyword>
<dbReference type="PANTHER" id="PTHR14407:SF9">
    <property type="entry name" value="BLOC-3 COMPLEX MEMBER HPS4"/>
    <property type="match status" value="1"/>
</dbReference>
<evidence type="ECO:0000313" key="3">
    <source>
        <dbReference type="Proteomes" id="UP001153636"/>
    </source>
</evidence>
<dbReference type="GO" id="GO:0031085">
    <property type="term" value="C:BLOC-3 complex"/>
    <property type="evidence" value="ECO:0007669"/>
    <property type="project" value="TreeGrafter"/>
</dbReference>
<dbReference type="GO" id="GO:0016192">
    <property type="term" value="P:vesicle-mediated transport"/>
    <property type="evidence" value="ECO:0007669"/>
    <property type="project" value="InterPro"/>
</dbReference>
<dbReference type="InterPro" id="IPR043987">
    <property type="entry name" value="CCZ1/INTU/HSP4_longin_1"/>
</dbReference>
<evidence type="ECO:0000259" key="1">
    <source>
        <dbReference type="Pfam" id="PF19031"/>
    </source>
</evidence>
<protein>
    <recommendedName>
        <fullName evidence="1">CCZ1/INTU/HSP4 first Longin domain-containing protein</fullName>
    </recommendedName>
</protein>
<dbReference type="Pfam" id="PF19031">
    <property type="entry name" value="Intu_longin_1"/>
    <property type="match status" value="1"/>
</dbReference>
<dbReference type="AlphaFoldDB" id="A0A9P0G7Q4"/>
<dbReference type="GO" id="GO:0005085">
    <property type="term" value="F:guanyl-nucleotide exchange factor activity"/>
    <property type="evidence" value="ECO:0007669"/>
    <property type="project" value="TreeGrafter"/>
</dbReference>
<dbReference type="GO" id="GO:0031410">
    <property type="term" value="C:cytoplasmic vesicle"/>
    <property type="evidence" value="ECO:0007669"/>
    <property type="project" value="TreeGrafter"/>
</dbReference>